<proteinExistence type="inferred from homology"/>
<evidence type="ECO:0000256" key="2">
    <source>
        <dbReference type="ARBA" id="ARBA00002764"/>
    </source>
</evidence>
<evidence type="ECO:0000259" key="9">
    <source>
        <dbReference type="Pfam" id="PF08323"/>
    </source>
</evidence>
<protein>
    <recommendedName>
        <fullName evidence="7">Glycogen synthase</fullName>
        <ecNumber evidence="7">2.4.1.21</ecNumber>
    </recommendedName>
    <alternativeName>
        <fullName evidence="7">Starch [bacterial glycogen] synthase</fullName>
    </alternativeName>
</protein>
<keyword evidence="6 7" id="KW-0320">Glycogen biosynthesis</keyword>
<dbReference type="HAMAP" id="MF_00484">
    <property type="entry name" value="Glycogen_synth"/>
    <property type="match status" value="1"/>
</dbReference>
<evidence type="ECO:0000256" key="4">
    <source>
        <dbReference type="ARBA" id="ARBA00022676"/>
    </source>
</evidence>
<accession>A0AB33KFJ7</accession>
<dbReference type="PANTHER" id="PTHR45825">
    <property type="entry name" value="GRANULE-BOUND STARCH SYNTHASE 1, CHLOROPLASTIC/AMYLOPLASTIC"/>
    <property type="match status" value="1"/>
</dbReference>
<dbReference type="InterPro" id="IPR013534">
    <property type="entry name" value="Starch_synth_cat_dom"/>
</dbReference>
<dbReference type="EMBL" id="AP035884">
    <property type="protein sequence ID" value="BFP51292.1"/>
    <property type="molecule type" value="Genomic_DNA"/>
</dbReference>
<evidence type="ECO:0000256" key="5">
    <source>
        <dbReference type="ARBA" id="ARBA00022679"/>
    </source>
</evidence>
<evidence type="ECO:0000313" key="10">
    <source>
        <dbReference type="EMBL" id="BFP51292.1"/>
    </source>
</evidence>
<evidence type="ECO:0000256" key="1">
    <source>
        <dbReference type="ARBA" id="ARBA00001478"/>
    </source>
</evidence>
<feature type="domain" description="Glycosyl transferase family 1" evidence="8">
    <location>
        <begin position="292"/>
        <end position="441"/>
    </location>
</feature>
<dbReference type="Pfam" id="PF00534">
    <property type="entry name" value="Glycos_transf_1"/>
    <property type="match status" value="1"/>
</dbReference>
<keyword evidence="4 7" id="KW-0328">Glycosyltransferase</keyword>
<dbReference type="RefSeq" id="WP_319597705.1">
    <property type="nucleotide sequence ID" value="NZ_AP035884.1"/>
</dbReference>
<evidence type="ECO:0000256" key="3">
    <source>
        <dbReference type="ARBA" id="ARBA00010281"/>
    </source>
</evidence>
<dbReference type="EC" id="2.4.1.21" evidence="7"/>
<dbReference type="GO" id="GO:0005978">
    <property type="term" value="P:glycogen biosynthetic process"/>
    <property type="evidence" value="ECO:0007669"/>
    <property type="project" value="UniProtKB-UniRule"/>
</dbReference>
<comment type="function">
    <text evidence="2 7">Synthesizes alpha-1,4-glucan chains using ADP-glucose.</text>
</comment>
<dbReference type="PANTHER" id="PTHR45825:SF11">
    <property type="entry name" value="ALPHA AMYLASE DOMAIN-CONTAINING PROTEIN"/>
    <property type="match status" value="1"/>
</dbReference>
<comment type="caution">
    <text evidence="7">Lacks conserved residue(s) required for the propagation of feature annotation.</text>
</comment>
<comment type="similarity">
    <text evidence="3 7">Belongs to the glycosyltransferase 1 family. Bacterial/plant glycogen synthase subfamily.</text>
</comment>
<name>A0AB33KFJ7_9ACTN</name>
<feature type="domain" description="Starch synthase catalytic" evidence="9">
    <location>
        <begin position="4"/>
        <end position="231"/>
    </location>
</feature>
<dbReference type="SUPFAM" id="SSF53756">
    <property type="entry name" value="UDP-Glycosyltransferase/glycogen phosphorylase"/>
    <property type="match status" value="1"/>
</dbReference>
<evidence type="ECO:0000256" key="6">
    <source>
        <dbReference type="ARBA" id="ARBA00023056"/>
    </source>
</evidence>
<dbReference type="AlphaFoldDB" id="A0AB33KFJ7"/>
<keyword evidence="5 7" id="KW-0808">Transferase</keyword>
<dbReference type="GO" id="GO:0009011">
    <property type="term" value="F:alpha-1,4-glucan glucosyltransferase (ADP-glucose donor) activity"/>
    <property type="evidence" value="ECO:0007669"/>
    <property type="project" value="UniProtKB-UniRule"/>
</dbReference>
<gene>
    <name evidence="10" type="primary">glgA_1</name>
    <name evidence="7" type="synonym">glgA</name>
    <name evidence="10" type="ORF">SCMC78_10990</name>
</gene>
<reference evidence="10" key="1">
    <citation type="submission" date="2024-07" db="EMBL/GenBank/DDBJ databases">
        <title>Complete genome sequences of cellulolytic bacteria, Kitasatospora sp. CMC57 and Streptomyces sp. CMC78, isolated from Japanese agricultural soil.</title>
        <authorList>
            <person name="Hashimoto T."/>
            <person name="Ito M."/>
            <person name="Iwamoto M."/>
            <person name="Fukahori D."/>
            <person name="Shoda T."/>
            <person name="Sakoda M."/>
            <person name="Morohoshi T."/>
            <person name="Mitsuboshi M."/>
            <person name="Nishizawa T."/>
        </authorList>
    </citation>
    <scope>NUCLEOTIDE SEQUENCE</scope>
    <source>
        <strain evidence="10">CMC78</strain>
    </source>
</reference>
<dbReference type="GO" id="GO:0004373">
    <property type="term" value="F:alpha-1,4-glucan glucosyltransferase (UDP-glucose donor) activity"/>
    <property type="evidence" value="ECO:0007669"/>
    <property type="project" value="InterPro"/>
</dbReference>
<comment type="catalytic activity">
    <reaction evidence="1 7">
        <text>[(1-&gt;4)-alpha-D-glucosyl](n) + ADP-alpha-D-glucose = [(1-&gt;4)-alpha-D-glucosyl](n+1) + ADP + H(+)</text>
        <dbReference type="Rhea" id="RHEA:18189"/>
        <dbReference type="Rhea" id="RHEA-COMP:9584"/>
        <dbReference type="Rhea" id="RHEA-COMP:9587"/>
        <dbReference type="ChEBI" id="CHEBI:15378"/>
        <dbReference type="ChEBI" id="CHEBI:15444"/>
        <dbReference type="ChEBI" id="CHEBI:57498"/>
        <dbReference type="ChEBI" id="CHEBI:456216"/>
        <dbReference type="EC" id="2.4.1.21"/>
    </reaction>
</comment>
<dbReference type="InterPro" id="IPR001296">
    <property type="entry name" value="Glyco_trans_1"/>
</dbReference>
<dbReference type="InterPro" id="IPR011835">
    <property type="entry name" value="GS/SS"/>
</dbReference>
<evidence type="ECO:0000256" key="7">
    <source>
        <dbReference type="HAMAP-Rule" id="MF_00484"/>
    </source>
</evidence>
<dbReference type="KEGG" id="stcm:SCMC78_10990"/>
<dbReference type="Gene3D" id="3.40.50.2000">
    <property type="entry name" value="Glycogen Phosphorylase B"/>
    <property type="match status" value="2"/>
</dbReference>
<organism evidence="10">
    <name type="scientific">Streptomyces sp. CMC78</name>
    <dbReference type="NCBI Taxonomy" id="3231512"/>
    <lineage>
        <taxon>Bacteria</taxon>
        <taxon>Bacillati</taxon>
        <taxon>Actinomycetota</taxon>
        <taxon>Actinomycetes</taxon>
        <taxon>Kitasatosporales</taxon>
        <taxon>Streptomycetaceae</taxon>
        <taxon>Streptomyces</taxon>
    </lineage>
</organism>
<comment type="pathway">
    <text evidence="7">Glycan biosynthesis; glycogen biosynthesis.</text>
</comment>
<dbReference type="Pfam" id="PF08323">
    <property type="entry name" value="Glyco_transf_5"/>
    <property type="match status" value="1"/>
</dbReference>
<evidence type="ECO:0000259" key="8">
    <source>
        <dbReference type="Pfam" id="PF00534"/>
    </source>
</evidence>
<dbReference type="NCBIfam" id="TIGR02095">
    <property type="entry name" value="glgA"/>
    <property type="match status" value="1"/>
</dbReference>
<sequence length="481" mass="52265">MRCLFITQEYAPLFTEGGLGLTSRALPAAMQRRGIPHDVVLPYYPWLLDRAGCRTEAVCSLGEVVVAGRSAHAEVRRLLDHGGPCDVYLIRSDSWYDRGGIYRDARYQEFGDARERAAFFGICVNRWLARQGPSYDLVHGNDWQSGPALAHLRADRGDRGPALLMQVHSAVHQGPLPGDLSGLGLPEDASAELRRVAPDEPSLLLLGLLAADRAVTCSPTYARELAAAYAASPLGSALAGCALTGIVAGIDQDLWNPAAVGVATSPYSAADVTAGKLRNRRLLRDRLGLADREGPALVGICGRLVREKGIDLIAEALDPLLRARRIQLVLIGPAEDSIREDLRALHDRHPDDVRHLPAFDQETAWLLYAASDFALMPSREEPCGLNQLIAMRYGTLPLVTPVGGLADTVEDIERRPHEGTGWFIPKCTAQAVAETVEQALERLRGEPGAVLEARRRAMARDWSWAESTTGFVGLYARLVAG</sequence>